<protein>
    <recommendedName>
        <fullName evidence="5">PEGA domain-containing protein</fullName>
    </recommendedName>
</protein>
<dbReference type="EMBL" id="CP115450">
    <property type="protein sequence ID" value="WBP91002.1"/>
    <property type="molecule type" value="Genomic_DNA"/>
</dbReference>
<evidence type="ECO:0000256" key="1">
    <source>
        <dbReference type="SAM" id="MobiDB-lite"/>
    </source>
</evidence>
<feature type="transmembrane region" description="Helical" evidence="2">
    <location>
        <begin position="100"/>
        <end position="122"/>
    </location>
</feature>
<name>A0ABY7QEP9_9ACTN</name>
<evidence type="ECO:0000313" key="4">
    <source>
        <dbReference type="Proteomes" id="UP001212821"/>
    </source>
</evidence>
<dbReference type="Proteomes" id="UP001212821">
    <property type="component" value="Chromosome"/>
</dbReference>
<reference evidence="4" key="1">
    <citation type="submission" date="2022-12" db="EMBL/GenBank/DDBJ databases">
        <authorList>
            <person name="Mo P."/>
        </authorList>
    </citation>
    <scope>NUCLEOTIDE SEQUENCE [LARGE SCALE GENOMIC DNA]</scope>
    <source>
        <strain evidence="4">HUAS 3-15</strain>
    </source>
</reference>
<evidence type="ECO:0000313" key="3">
    <source>
        <dbReference type="EMBL" id="WBP91002.1"/>
    </source>
</evidence>
<keyword evidence="2" id="KW-0812">Transmembrane</keyword>
<evidence type="ECO:0008006" key="5">
    <source>
        <dbReference type="Google" id="ProtNLM"/>
    </source>
</evidence>
<accession>A0ABY7QEP9</accession>
<evidence type="ECO:0000256" key="2">
    <source>
        <dbReference type="SAM" id="Phobius"/>
    </source>
</evidence>
<keyword evidence="4" id="KW-1185">Reference proteome</keyword>
<keyword evidence="2" id="KW-1133">Transmembrane helix</keyword>
<proteinExistence type="predicted"/>
<sequence>MTGTVVVHAERPLIVLREGWYRVVIDGVRVGGVRQGGTARFPVPAGTHTVRLAAWDRTRSNTVTVEVAEDREFLVAGRGTGLRFAPFVVAPLARAAMVPWYYVVAVTLPMLAALWAVPGLVFRVRAVGDCALPTARAADPADPTHPADPADPADEEHGGDGLWWESDPALAKRFRKNTDAS</sequence>
<dbReference type="RefSeq" id="WP_270150125.1">
    <property type="nucleotide sequence ID" value="NZ_CP115450.1"/>
</dbReference>
<gene>
    <name evidence="3" type="ORF">O1G21_37475</name>
</gene>
<feature type="region of interest" description="Disordered" evidence="1">
    <location>
        <begin position="135"/>
        <end position="166"/>
    </location>
</feature>
<organism evidence="3 4">
    <name type="scientific">Kitasatospora cathayae</name>
    <dbReference type="NCBI Taxonomy" id="3004092"/>
    <lineage>
        <taxon>Bacteria</taxon>
        <taxon>Bacillati</taxon>
        <taxon>Actinomycetota</taxon>
        <taxon>Actinomycetes</taxon>
        <taxon>Kitasatosporales</taxon>
        <taxon>Streptomycetaceae</taxon>
        <taxon>Kitasatospora</taxon>
    </lineage>
</organism>
<keyword evidence="2" id="KW-0472">Membrane</keyword>